<accession>A0A0M0BKU1</accession>
<evidence type="ECO:0008006" key="3">
    <source>
        <dbReference type="Google" id="ProtNLM"/>
    </source>
</evidence>
<name>A0A0M0BKU1_9ARCH</name>
<sequence>MLAKDMRRDSFVENMKQIQKVHPEYTWERAYNDAMVLWTRHDYAAFTVMEQELGTDRAVKLYGRIWELRSRLEWPDLCGLIGKRPEDRDFTIHDVAQIMVKSFALFGNPMEIAEETEGRLTLRNYDCPYITQVIWDMLSEEEAEAYNQKIQVECNHATFETYLKLAGLYDKWLFNFPSQLCLCGKYCEFTFIRIDRPLTSTRWKET</sequence>
<reference evidence="1 2" key="1">
    <citation type="submission" date="2015-06" db="EMBL/GenBank/DDBJ databases">
        <title>New insights into the roles of widespread benthic archaea in carbon and nitrogen cycling.</title>
        <authorList>
            <person name="Lazar C.S."/>
            <person name="Baker B.J."/>
            <person name="Seitz K.W."/>
            <person name="Hyde A.S."/>
            <person name="Dick G.J."/>
            <person name="Hinrichs K.-U."/>
            <person name="Teske A.P."/>
        </authorList>
    </citation>
    <scope>NUCLEOTIDE SEQUENCE [LARGE SCALE GENOMIC DNA]</scope>
    <source>
        <strain evidence="1">DG-45</strain>
    </source>
</reference>
<protein>
    <recommendedName>
        <fullName evidence="3">L-2-amino-thiazoline-4-carboxylic acid hydrolase</fullName>
    </recommendedName>
</protein>
<dbReference type="AlphaFoldDB" id="A0A0M0BKU1"/>
<dbReference type="EMBL" id="LFWZ01000077">
    <property type="protein sequence ID" value="KON28989.1"/>
    <property type="molecule type" value="Genomic_DNA"/>
</dbReference>
<evidence type="ECO:0000313" key="2">
    <source>
        <dbReference type="Proteomes" id="UP000037210"/>
    </source>
</evidence>
<gene>
    <name evidence="1" type="ORF">AC482_07455</name>
</gene>
<proteinExistence type="predicted"/>
<comment type="caution">
    <text evidence="1">The sequence shown here is derived from an EMBL/GenBank/DDBJ whole genome shotgun (WGS) entry which is preliminary data.</text>
</comment>
<dbReference type="Proteomes" id="UP000037210">
    <property type="component" value="Unassembled WGS sequence"/>
</dbReference>
<evidence type="ECO:0000313" key="1">
    <source>
        <dbReference type="EMBL" id="KON28989.1"/>
    </source>
</evidence>
<organism evidence="1 2">
    <name type="scientific">miscellaneous Crenarchaeota group-15 archaeon DG-45</name>
    <dbReference type="NCBI Taxonomy" id="1685127"/>
    <lineage>
        <taxon>Archaea</taxon>
        <taxon>Candidatus Bathyarchaeota</taxon>
        <taxon>MCG-15</taxon>
    </lineage>
</organism>